<dbReference type="GO" id="GO:2000344">
    <property type="term" value="P:positive regulation of acrosome reaction"/>
    <property type="evidence" value="ECO:0007669"/>
    <property type="project" value="TreeGrafter"/>
</dbReference>
<dbReference type="InterPro" id="IPR055355">
    <property type="entry name" value="ZP-C"/>
</dbReference>
<evidence type="ECO:0000313" key="5">
    <source>
        <dbReference type="Proteomes" id="UP001488805"/>
    </source>
</evidence>
<dbReference type="PANTHER" id="PTHR11576">
    <property type="entry name" value="ZONA PELLUCIDA SPERM-BINDING PROTEIN 3"/>
    <property type="match status" value="1"/>
</dbReference>
<protein>
    <recommendedName>
        <fullName evidence="3">ZP domain-containing protein</fullName>
    </recommendedName>
</protein>
<dbReference type="AlphaFoldDB" id="A0AAW1FG68"/>
<dbReference type="Gene3D" id="2.60.40.4100">
    <property type="entry name" value="Zona pellucida, ZP-C domain"/>
    <property type="match status" value="1"/>
</dbReference>
<dbReference type="Pfam" id="PF23344">
    <property type="entry name" value="ZP-N"/>
    <property type="match status" value="1"/>
</dbReference>
<feature type="signal peptide" evidence="2">
    <location>
        <begin position="1"/>
        <end position="18"/>
    </location>
</feature>
<dbReference type="FunFam" id="2.60.40.4100:FF:000002">
    <property type="entry name" value="Zona pellucida sperm-binding protein 3"/>
    <property type="match status" value="1"/>
</dbReference>
<dbReference type="Pfam" id="PF00100">
    <property type="entry name" value="Zona_pellucida"/>
    <property type="match status" value="1"/>
</dbReference>
<dbReference type="InterPro" id="IPR055356">
    <property type="entry name" value="ZP-N"/>
</dbReference>
<reference evidence="4 5" key="1">
    <citation type="journal article" date="2024" name="Genome Biol. Evol.">
        <title>Chromosome-level genome assembly of the viviparous eelpout Zoarces viviparus.</title>
        <authorList>
            <person name="Fuhrmann N."/>
            <person name="Brasseur M.V."/>
            <person name="Bakowski C.E."/>
            <person name="Podsiadlowski L."/>
            <person name="Prost S."/>
            <person name="Krehenwinkel H."/>
            <person name="Mayer C."/>
        </authorList>
    </citation>
    <scope>NUCLEOTIDE SEQUENCE [LARGE SCALE GENOMIC DNA]</scope>
    <source>
        <strain evidence="4">NO-MEL_2022_Ind0_liver</strain>
    </source>
</reference>
<evidence type="ECO:0000313" key="4">
    <source>
        <dbReference type="EMBL" id="KAK9533441.1"/>
    </source>
</evidence>
<proteinExistence type="predicted"/>
<evidence type="ECO:0000256" key="1">
    <source>
        <dbReference type="ARBA" id="ARBA00023157"/>
    </source>
</evidence>
<dbReference type="SMART" id="SM00241">
    <property type="entry name" value="ZP"/>
    <property type="match status" value="1"/>
</dbReference>
<keyword evidence="2" id="KW-0732">Signal</keyword>
<evidence type="ECO:0000256" key="2">
    <source>
        <dbReference type="SAM" id="SignalP"/>
    </source>
</evidence>
<dbReference type="PANTHER" id="PTHR11576:SF18">
    <property type="entry name" value="ZONA PELLUCIDA PROTEIN C"/>
    <property type="match status" value="1"/>
</dbReference>
<organism evidence="4 5">
    <name type="scientific">Zoarces viviparus</name>
    <name type="common">Viviparous eelpout</name>
    <name type="synonym">Blennius viviparus</name>
    <dbReference type="NCBI Taxonomy" id="48416"/>
    <lineage>
        <taxon>Eukaryota</taxon>
        <taxon>Metazoa</taxon>
        <taxon>Chordata</taxon>
        <taxon>Craniata</taxon>
        <taxon>Vertebrata</taxon>
        <taxon>Euteleostomi</taxon>
        <taxon>Actinopterygii</taxon>
        <taxon>Neopterygii</taxon>
        <taxon>Teleostei</taxon>
        <taxon>Neoteleostei</taxon>
        <taxon>Acanthomorphata</taxon>
        <taxon>Eupercaria</taxon>
        <taxon>Perciformes</taxon>
        <taxon>Cottioidei</taxon>
        <taxon>Zoarcales</taxon>
        <taxon>Zoarcidae</taxon>
        <taxon>Zoarcinae</taxon>
        <taxon>Zoarces</taxon>
    </lineage>
</organism>
<dbReference type="InterPro" id="IPR042235">
    <property type="entry name" value="ZP-C_dom"/>
</dbReference>
<dbReference type="InterPro" id="IPR001507">
    <property type="entry name" value="ZP_dom"/>
</dbReference>
<keyword evidence="1" id="KW-1015">Disulfide bond</keyword>
<keyword evidence="5" id="KW-1185">Reference proteome</keyword>
<comment type="caution">
    <text evidence="4">The sequence shown here is derived from an EMBL/GenBank/DDBJ whole genome shotgun (WGS) entry which is preliminary data.</text>
</comment>
<feature type="chain" id="PRO_5043754900" description="ZP domain-containing protein" evidence="2">
    <location>
        <begin position="19"/>
        <end position="522"/>
    </location>
</feature>
<evidence type="ECO:0000259" key="3">
    <source>
        <dbReference type="PROSITE" id="PS51034"/>
    </source>
</evidence>
<feature type="domain" description="ZP" evidence="3">
    <location>
        <begin position="86"/>
        <end position="323"/>
    </location>
</feature>
<dbReference type="GO" id="GO:0032190">
    <property type="term" value="F:acrosin binding"/>
    <property type="evidence" value="ECO:0007669"/>
    <property type="project" value="TreeGrafter"/>
</dbReference>
<name>A0AAW1FG68_ZOAVI</name>
<dbReference type="GO" id="GO:0007339">
    <property type="term" value="P:binding of sperm to zona pellucida"/>
    <property type="evidence" value="ECO:0007669"/>
    <property type="project" value="TreeGrafter"/>
</dbReference>
<dbReference type="GO" id="GO:0035803">
    <property type="term" value="P:egg coat formation"/>
    <property type="evidence" value="ECO:0007669"/>
    <property type="project" value="TreeGrafter"/>
</dbReference>
<sequence>MGTMELLLCLLLGHHIAAQSVIKKQDTTFFHDVPGFFDSFVPFPFERNFDFTPPDTLFSSWGTLIPDLHVLAELPPIPIVPRVEVFCDESKLTLLVDKRSNGLSLTGEEMQFGDGCYSNRELPNQFVFTYGFEECGTTPVMQNGLVMFTNSLYFNLKIPPTTLLETRPTVHISCIPKRPYPNFFDSTAFPETGDTFNIQAMNPSWTSTADSNIYKRGQVVNLQVSAKTRPAQRLFIQSCFVSASPEPQTRRRQAVILNKGCTAGLRSRHAVALFVASNRADVVNFVLDTSYLFSELYIHCSVVISDQGINSGSKSCNYNMIQSRWEDLSGHAEVCECCTSKCKGLSVKNLPEGAKAIVSTGPFIIMDKLIVTLPPEPQETSSARVADRMASDRAMTEDTIISDHSELQPPQGVVVVSPNPVARLTLWLPGQKDCNKMRGKLAVMPQEETNDTQPIVRSKIQFSKSPDGSETLSYEEEALGQQEGKGVIRRLWLDGIQRKQEPRQRGLHSTFLDLLRRMDKAE</sequence>
<dbReference type="Proteomes" id="UP001488805">
    <property type="component" value="Unassembled WGS sequence"/>
</dbReference>
<dbReference type="PROSITE" id="PS51034">
    <property type="entry name" value="ZP_2"/>
    <property type="match status" value="1"/>
</dbReference>
<dbReference type="GO" id="GO:0031012">
    <property type="term" value="C:extracellular matrix"/>
    <property type="evidence" value="ECO:0007669"/>
    <property type="project" value="TreeGrafter"/>
</dbReference>
<dbReference type="EMBL" id="JBCEZU010000067">
    <property type="protein sequence ID" value="KAK9533441.1"/>
    <property type="molecule type" value="Genomic_DNA"/>
</dbReference>
<accession>A0AAW1FG68</accession>
<dbReference type="Gene3D" id="2.60.40.3210">
    <property type="entry name" value="Zona pellucida, ZP-N domain"/>
    <property type="match status" value="1"/>
</dbReference>
<gene>
    <name evidence="4" type="ORF">VZT92_008558</name>
</gene>